<dbReference type="AlphaFoldDB" id="H5XWU2"/>
<accession>H5XWU2</accession>
<dbReference type="Proteomes" id="UP000005104">
    <property type="component" value="Chromosome"/>
</dbReference>
<gene>
    <name evidence="1" type="ORF">DesyoDRAFT_3753</name>
</gene>
<organism evidence="1 2">
    <name type="scientific">Desulfosporosinus youngiae DSM 17734</name>
    <dbReference type="NCBI Taxonomy" id="768710"/>
    <lineage>
        <taxon>Bacteria</taxon>
        <taxon>Bacillati</taxon>
        <taxon>Bacillota</taxon>
        <taxon>Clostridia</taxon>
        <taxon>Eubacteriales</taxon>
        <taxon>Desulfitobacteriaceae</taxon>
        <taxon>Desulfosporosinus</taxon>
    </lineage>
</organism>
<dbReference type="OrthoDB" id="1808246at2"/>
<dbReference type="STRING" id="768710.DesyoDRAFT_3753"/>
<dbReference type="HOGENOM" id="CLU_1793410_0_0_9"/>
<protein>
    <submittedName>
        <fullName evidence="1">Uncharacterized protein</fullName>
    </submittedName>
</protein>
<evidence type="ECO:0000313" key="1">
    <source>
        <dbReference type="EMBL" id="EHQ90741.1"/>
    </source>
</evidence>
<reference evidence="1 2" key="1">
    <citation type="submission" date="2011-11" db="EMBL/GenBank/DDBJ databases">
        <title>The Noncontiguous Finished genome of Desulfosporosinus youngiae DSM 17734.</title>
        <authorList>
            <consortium name="US DOE Joint Genome Institute (JGI-PGF)"/>
            <person name="Lucas S."/>
            <person name="Han J."/>
            <person name="Lapidus A."/>
            <person name="Cheng J.-F."/>
            <person name="Goodwin L."/>
            <person name="Pitluck S."/>
            <person name="Peters L."/>
            <person name="Ovchinnikova G."/>
            <person name="Lu M."/>
            <person name="Land M.L."/>
            <person name="Hauser L."/>
            <person name="Pester M."/>
            <person name="Spring S."/>
            <person name="Ollivier B."/>
            <person name="Rattei T."/>
            <person name="Klenk H.-P."/>
            <person name="Wagner M."/>
            <person name="Loy A."/>
            <person name="Woyke T.J."/>
        </authorList>
    </citation>
    <scope>NUCLEOTIDE SEQUENCE [LARGE SCALE GENOMIC DNA]</scope>
    <source>
        <strain evidence="1 2">DSM 17734</strain>
    </source>
</reference>
<proteinExistence type="predicted"/>
<dbReference type="EMBL" id="CM001441">
    <property type="protein sequence ID" value="EHQ90741.1"/>
    <property type="molecule type" value="Genomic_DNA"/>
</dbReference>
<evidence type="ECO:0000313" key="2">
    <source>
        <dbReference type="Proteomes" id="UP000005104"/>
    </source>
</evidence>
<name>H5XWU2_9FIRM</name>
<dbReference type="PROSITE" id="PS51257">
    <property type="entry name" value="PROKAR_LIPOPROTEIN"/>
    <property type="match status" value="1"/>
</dbReference>
<keyword evidence="2" id="KW-1185">Reference proteome</keyword>
<dbReference type="RefSeq" id="WP_007785309.1">
    <property type="nucleotide sequence ID" value="NZ_CM001441.1"/>
</dbReference>
<sequence length="144" mass="15583">MFFGKQNSGMRWGANRKAVVFLPLVIAIMIGLTACFAAKGSIIILENPNGTGFTMELKEFSARNKCELSLKKGDELQIEISREEGKIALTISGKDGSEPYTGKDLQSGIFTVAVSERDEYVFAITGDKATGKVAVKNLGSRQSK</sequence>